<proteinExistence type="predicted"/>
<dbReference type="EMBL" id="JADYXP020000012">
    <property type="protein sequence ID" value="KAL0113167.1"/>
    <property type="molecule type" value="Genomic_DNA"/>
</dbReference>
<feature type="transmembrane region" description="Helical" evidence="1">
    <location>
        <begin position="21"/>
        <end position="41"/>
    </location>
</feature>
<dbReference type="Proteomes" id="UP001430953">
    <property type="component" value="Unassembled WGS sequence"/>
</dbReference>
<protein>
    <submittedName>
        <fullName evidence="2">Uncharacterized protein</fullName>
    </submittedName>
</protein>
<evidence type="ECO:0000313" key="3">
    <source>
        <dbReference type="Proteomes" id="UP001430953"/>
    </source>
</evidence>
<dbReference type="AlphaFoldDB" id="A0AAW2FG97"/>
<keyword evidence="1" id="KW-0472">Membrane</keyword>
<comment type="caution">
    <text evidence="2">The sequence shown here is derived from an EMBL/GenBank/DDBJ whole genome shotgun (WGS) entry which is preliminary data.</text>
</comment>
<evidence type="ECO:0000313" key="2">
    <source>
        <dbReference type="EMBL" id="KAL0113167.1"/>
    </source>
</evidence>
<evidence type="ECO:0000256" key="1">
    <source>
        <dbReference type="SAM" id="Phobius"/>
    </source>
</evidence>
<keyword evidence="1" id="KW-1133">Transmembrane helix</keyword>
<sequence length="152" mass="17538">MVDNLCLFLPSSFVILRRYSACLLFLVCSFEISISVLYIVYEQRDLMIVHNIELLHRILVSSYRVLGRTMPLARIKLERRRYTVYEGKRRCLADVTRGDAIAFTRPARLANCRHIDSRLERVPAARIVECTGGYVRRSSISTPLTQLVSSEK</sequence>
<accession>A0AAW2FG97</accession>
<name>A0AAW2FG97_9HYME</name>
<keyword evidence="1" id="KW-0812">Transmembrane</keyword>
<organism evidence="2 3">
    <name type="scientific">Cardiocondyla obscurior</name>
    <dbReference type="NCBI Taxonomy" id="286306"/>
    <lineage>
        <taxon>Eukaryota</taxon>
        <taxon>Metazoa</taxon>
        <taxon>Ecdysozoa</taxon>
        <taxon>Arthropoda</taxon>
        <taxon>Hexapoda</taxon>
        <taxon>Insecta</taxon>
        <taxon>Pterygota</taxon>
        <taxon>Neoptera</taxon>
        <taxon>Endopterygota</taxon>
        <taxon>Hymenoptera</taxon>
        <taxon>Apocrita</taxon>
        <taxon>Aculeata</taxon>
        <taxon>Formicoidea</taxon>
        <taxon>Formicidae</taxon>
        <taxon>Myrmicinae</taxon>
        <taxon>Cardiocondyla</taxon>
    </lineage>
</organism>
<reference evidence="2 3" key="1">
    <citation type="submission" date="2023-03" db="EMBL/GenBank/DDBJ databases">
        <title>High recombination rates correlate with genetic variation in Cardiocondyla obscurior ants.</title>
        <authorList>
            <person name="Errbii M."/>
        </authorList>
    </citation>
    <scope>NUCLEOTIDE SEQUENCE [LARGE SCALE GENOMIC DNA]</scope>
    <source>
        <strain evidence="2">Alpha-2009</strain>
        <tissue evidence="2">Whole body</tissue>
    </source>
</reference>
<gene>
    <name evidence="2" type="ORF">PUN28_012386</name>
</gene>
<keyword evidence="3" id="KW-1185">Reference proteome</keyword>